<evidence type="ECO:0000313" key="2">
    <source>
        <dbReference type="Ensembl" id="ENSCSAVP00000018892.1"/>
    </source>
</evidence>
<reference evidence="2" key="2">
    <citation type="submission" date="2025-08" db="UniProtKB">
        <authorList>
            <consortium name="Ensembl"/>
        </authorList>
    </citation>
    <scope>IDENTIFICATION</scope>
</reference>
<dbReference type="InParanoid" id="H2ZMS6"/>
<feature type="compositionally biased region" description="Polar residues" evidence="1">
    <location>
        <begin position="66"/>
        <end position="75"/>
    </location>
</feature>
<dbReference type="Proteomes" id="UP000007875">
    <property type="component" value="Unassembled WGS sequence"/>
</dbReference>
<feature type="compositionally biased region" description="Basic residues" evidence="1">
    <location>
        <begin position="103"/>
        <end position="113"/>
    </location>
</feature>
<feature type="region of interest" description="Disordered" evidence="1">
    <location>
        <begin position="1"/>
        <end position="113"/>
    </location>
</feature>
<organism evidence="2 3">
    <name type="scientific">Ciona savignyi</name>
    <name type="common">Pacific transparent sea squirt</name>
    <dbReference type="NCBI Taxonomy" id="51511"/>
    <lineage>
        <taxon>Eukaryota</taxon>
        <taxon>Metazoa</taxon>
        <taxon>Chordata</taxon>
        <taxon>Tunicata</taxon>
        <taxon>Ascidiacea</taxon>
        <taxon>Phlebobranchia</taxon>
        <taxon>Cionidae</taxon>
        <taxon>Ciona</taxon>
    </lineage>
</organism>
<reference evidence="2" key="3">
    <citation type="submission" date="2025-09" db="UniProtKB">
        <authorList>
            <consortium name="Ensembl"/>
        </authorList>
    </citation>
    <scope>IDENTIFICATION</scope>
</reference>
<name>H2ZMS6_CIOSA</name>
<dbReference type="HOGENOM" id="CLU_2139052_0_0_1"/>
<keyword evidence="3" id="KW-1185">Reference proteome</keyword>
<reference evidence="3" key="1">
    <citation type="submission" date="2003-08" db="EMBL/GenBank/DDBJ databases">
        <authorList>
            <person name="Birren B."/>
            <person name="Nusbaum C."/>
            <person name="Abebe A."/>
            <person name="Abouelleil A."/>
            <person name="Adekoya E."/>
            <person name="Ait-zahra M."/>
            <person name="Allen N."/>
            <person name="Allen T."/>
            <person name="An P."/>
            <person name="Anderson M."/>
            <person name="Anderson S."/>
            <person name="Arachchi H."/>
            <person name="Armbruster J."/>
            <person name="Bachantsang P."/>
            <person name="Baldwin J."/>
            <person name="Barry A."/>
            <person name="Bayul T."/>
            <person name="Blitshsteyn B."/>
            <person name="Bloom T."/>
            <person name="Blye J."/>
            <person name="Boguslavskiy L."/>
            <person name="Borowsky M."/>
            <person name="Boukhgalter B."/>
            <person name="Brunache A."/>
            <person name="Butler J."/>
            <person name="Calixte N."/>
            <person name="Calvo S."/>
            <person name="Camarata J."/>
            <person name="Campo K."/>
            <person name="Chang J."/>
            <person name="Cheshatsang Y."/>
            <person name="Citroen M."/>
            <person name="Collymore A."/>
            <person name="Considine T."/>
            <person name="Cook A."/>
            <person name="Cooke P."/>
            <person name="Corum B."/>
            <person name="Cuomo C."/>
            <person name="David R."/>
            <person name="Dawoe T."/>
            <person name="Degray S."/>
            <person name="Dodge S."/>
            <person name="Dooley K."/>
            <person name="Dorje P."/>
            <person name="Dorjee K."/>
            <person name="Dorris L."/>
            <person name="Duffey N."/>
            <person name="Dupes A."/>
            <person name="Elkins T."/>
            <person name="Engels R."/>
            <person name="Erickson J."/>
            <person name="Farina A."/>
            <person name="Faro S."/>
            <person name="Ferreira P."/>
            <person name="Fischer H."/>
            <person name="Fitzgerald M."/>
            <person name="Foley K."/>
            <person name="Gage D."/>
            <person name="Galagan J."/>
            <person name="Gearin G."/>
            <person name="Gnerre S."/>
            <person name="Gnirke A."/>
            <person name="Goyette A."/>
            <person name="Graham J."/>
            <person name="Grandbois E."/>
            <person name="Gyaltsen K."/>
            <person name="Hafez N."/>
            <person name="Hagopian D."/>
            <person name="Hagos B."/>
            <person name="Hall J."/>
            <person name="Hatcher B."/>
            <person name="Heller A."/>
            <person name="Higgins H."/>
            <person name="Honan T."/>
            <person name="Horn A."/>
            <person name="Houde N."/>
            <person name="Hughes L."/>
            <person name="Hulme W."/>
            <person name="Husby E."/>
            <person name="Iliev I."/>
            <person name="Jaffe D."/>
            <person name="Jones C."/>
            <person name="Kamal M."/>
            <person name="Kamat A."/>
            <person name="Kamvysselis M."/>
            <person name="Karlsson E."/>
            <person name="Kells C."/>
            <person name="Kieu A."/>
            <person name="Kisner P."/>
            <person name="Kodira C."/>
            <person name="Kulbokas E."/>
            <person name="Labutti K."/>
            <person name="Lama D."/>
            <person name="Landers T."/>
            <person name="Leger J."/>
            <person name="Levine S."/>
            <person name="Lewis D."/>
            <person name="Lewis T."/>
            <person name="Lindblad-toh K."/>
            <person name="Liu X."/>
            <person name="Lokyitsang T."/>
            <person name="Lokyitsang Y."/>
            <person name="Lucien O."/>
            <person name="Lui A."/>
            <person name="Ma L.J."/>
            <person name="Mabbitt R."/>
            <person name="Macdonald J."/>
            <person name="Maclean C."/>
            <person name="Major J."/>
            <person name="Manning J."/>
            <person name="Marabella R."/>
            <person name="Maru K."/>
            <person name="Matthews C."/>
            <person name="Mauceli E."/>
            <person name="Mccarthy M."/>
            <person name="Mcdonough S."/>
            <person name="Mcghee T."/>
            <person name="Meldrim J."/>
            <person name="Meneus L."/>
            <person name="Mesirov J."/>
            <person name="Mihalev A."/>
            <person name="Mihova T."/>
            <person name="Mikkelsen T."/>
            <person name="Mlenga V."/>
            <person name="Moru K."/>
            <person name="Mozes J."/>
            <person name="Mulrain L."/>
            <person name="Munson G."/>
            <person name="Naylor J."/>
            <person name="Newes C."/>
            <person name="Nguyen C."/>
            <person name="Nguyen N."/>
            <person name="Nguyen T."/>
            <person name="Nicol R."/>
            <person name="Nielsen C."/>
            <person name="Nizzari M."/>
            <person name="Norbu C."/>
            <person name="Norbu N."/>
            <person name="O'donnell P."/>
            <person name="Okoawo O."/>
            <person name="O'leary S."/>
            <person name="Omotosho B."/>
            <person name="O'neill K."/>
            <person name="Osman S."/>
            <person name="Parker S."/>
            <person name="Perrin D."/>
            <person name="Phunkhang P."/>
            <person name="Piqani B."/>
            <person name="Purcell S."/>
            <person name="Rachupka T."/>
            <person name="Ramasamy U."/>
            <person name="Rameau R."/>
            <person name="Ray V."/>
            <person name="Raymond C."/>
            <person name="Retta R."/>
            <person name="Richardson S."/>
            <person name="Rise C."/>
            <person name="Rodriguez J."/>
            <person name="Rogers J."/>
            <person name="Rogov P."/>
            <person name="Rutman M."/>
            <person name="Schupbach R."/>
            <person name="Seaman C."/>
            <person name="Settipalli S."/>
            <person name="Sharpe T."/>
            <person name="Sheridan J."/>
            <person name="Sherpa N."/>
            <person name="Shi J."/>
            <person name="Smirnov S."/>
            <person name="Smith C."/>
            <person name="Sougnez C."/>
            <person name="Spencer B."/>
            <person name="Stalker J."/>
            <person name="Stange-thomann N."/>
            <person name="Stavropoulos S."/>
            <person name="Stetson K."/>
            <person name="Stone C."/>
            <person name="Stone S."/>
            <person name="Stubbs M."/>
            <person name="Talamas J."/>
            <person name="Tchuinga P."/>
            <person name="Tenzing P."/>
            <person name="Tesfaye S."/>
            <person name="Theodore J."/>
            <person name="Thoulutsang Y."/>
            <person name="Topham K."/>
            <person name="Towey S."/>
            <person name="Tsamla T."/>
            <person name="Tsomo N."/>
            <person name="Vallee D."/>
            <person name="Vassiliev H."/>
            <person name="Venkataraman V."/>
            <person name="Vinson J."/>
            <person name="Vo A."/>
            <person name="Wade C."/>
            <person name="Wang S."/>
            <person name="Wangchuk T."/>
            <person name="Wangdi T."/>
            <person name="Whittaker C."/>
            <person name="Wilkinson J."/>
            <person name="Wu Y."/>
            <person name="Wyman D."/>
            <person name="Yadav S."/>
            <person name="Yang S."/>
            <person name="Yang X."/>
            <person name="Yeager S."/>
            <person name="Yee E."/>
            <person name="Young G."/>
            <person name="Zainoun J."/>
            <person name="Zembeck L."/>
            <person name="Zimmer A."/>
            <person name="Zody M."/>
            <person name="Lander E."/>
        </authorList>
    </citation>
    <scope>NUCLEOTIDE SEQUENCE [LARGE SCALE GENOMIC DNA]</scope>
</reference>
<dbReference type="Ensembl" id="ENSCSAVT00000019099.1">
    <property type="protein sequence ID" value="ENSCSAVP00000018892.1"/>
    <property type="gene ID" value="ENSCSAVG00000011093.1"/>
</dbReference>
<accession>H2ZMS6</accession>
<evidence type="ECO:0000256" key="1">
    <source>
        <dbReference type="SAM" id="MobiDB-lite"/>
    </source>
</evidence>
<proteinExistence type="predicted"/>
<evidence type="ECO:0000313" key="3">
    <source>
        <dbReference type="Proteomes" id="UP000007875"/>
    </source>
</evidence>
<sequence length="113" mass="12873">MEKQQPADLPSAENPTTKENIQEPIQDDKLPPRTPKAIKIIEDPIYILSPPATRTRRKTRIETPKSVKTQSSSAMSLRHTPKSTAKSPERDPPPAFIFSPPTTRRRSQRKRIH</sequence>
<dbReference type="GeneTree" id="ENSGT00530000067157"/>
<protein>
    <submittedName>
        <fullName evidence="2">Uncharacterized protein</fullName>
    </submittedName>
</protein>
<dbReference type="AlphaFoldDB" id="H2ZMS6"/>